<dbReference type="STRING" id="89065.SAMN05216605_10180"/>
<feature type="binding site" evidence="5">
    <location>
        <begin position="76"/>
        <end position="77"/>
    </location>
    <ligand>
        <name>substrate</name>
    </ligand>
</feature>
<comment type="catalytic activity">
    <reaction evidence="5">
        <text>alpha-L-rhamnose = beta-L-rhamnose</text>
        <dbReference type="Rhea" id="RHEA:25584"/>
        <dbReference type="ChEBI" id="CHEBI:27586"/>
        <dbReference type="ChEBI" id="CHEBI:27907"/>
        <dbReference type="EC" id="5.1.3.32"/>
    </reaction>
</comment>
<dbReference type="PANTHER" id="PTHR34389">
    <property type="entry name" value="L-RHAMNOSE MUTAROTASE"/>
    <property type="match status" value="1"/>
</dbReference>
<keyword evidence="1 5" id="KW-0963">Cytoplasm</keyword>
<evidence type="ECO:0000313" key="7">
    <source>
        <dbReference type="EMBL" id="SDG07420.1"/>
    </source>
</evidence>
<dbReference type="EC" id="5.1.3.32" evidence="5 6"/>
<organism evidence="7 8">
    <name type="scientific">Pseudomonas abietaniphila</name>
    <dbReference type="NCBI Taxonomy" id="89065"/>
    <lineage>
        <taxon>Bacteria</taxon>
        <taxon>Pseudomonadati</taxon>
        <taxon>Pseudomonadota</taxon>
        <taxon>Gammaproteobacteria</taxon>
        <taxon>Pseudomonadales</taxon>
        <taxon>Pseudomonadaceae</taxon>
        <taxon>Pseudomonas</taxon>
    </lineage>
</organism>
<evidence type="ECO:0000256" key="1">
    <source>
        <dbReference type="ARBA" id="ARBA00022490"/>
    </source>
</evidence>
<feature type="binding site" evidence="5">
    <location>
        <position position="18"/>
    </location>
    <ligand>
        <name>substrate</name>
    </ligand>
</feature>
<evidence type="ECO:0000313" key="8">
    <source>
        <dbReference type="Proteomes" id="UP000182894"/>
    </source>
</evidence>
<dbReference type="Gene3D" id="3.30.70.100">
    <property type="match status" value="1"/>
</dbReference>
<evidence type="ECO:0000256" key="2">
    <source>
        <dbReference type="ARBA" id="ARBA00023235"/>
    </source>
</evidence>
<keyword evidence="2 5" id="KW-0413">Isomerase</keyword>
<comment type="pathway">
    <text evidence="5">Carbohydrate metabolism; L-rhamnose metabolism.</text>
</comment>
<protein>
    <recommendedName>
        <fullName evidence="5 6">L-rhamnose mutarotase</fullName>
        <ecNumber evidence="5 6">5.1.3.32</ecNumber>
    </recommendedName>
    <alternativeName>
        <fullName evidence="5">Rhamnose 1-epimerase</fullName>
    </alternativeName>
    <alternativeName>
        <fullName evidence="5">Type-3 mutarotase</fullName>
    </alternativeName>
</protein>
<dbReference type="GO" id="GO:0062192">
    <property type="term" value="F:L-rhamnose mutarotase activity"/>
    <property type="evidence" value="ECO:0007669"/>
    <property type="project" value="UniProtKB-UniRule"/>
</dbReference>
<dbReference type="Proteomes" id="UP000182894">
    <property type="component" value="Unassembled WGS sequence"/>
</dbReference>
<dbReference type="RefSeq" id="WP_208605121.1">
    <property type="nucleotide sequence ID" value="NZ_FNCO01000001.1"/>
</dbReference>
<dbReference type="UniPathway" id="UPA00125"/>
<comment type="subunit">
    <text evidence="5">Homodimer.</text>
</comment>
<accession>A0A1G7RBM8</accession>
<name>A0A1G7RBM8_9PSED</name>
<comment type="similarity">
    <text evidence="5">Belongs to the rhamnose mutarotase family.</text>
</comment>
<feature type="binding site" evidence="5">
    <location>
        <position position="41"/>
    </location>
    <ligand>
        <name>substrate</name>
    </ligand>
</feature>
<evidence type="ECO:0000256" key="4">
    <source>
        <dbReference type="ARBA" id="ARBA00023308"/>
    </source>
</evidence>
<dbReference type="HAMAP" id="MF_01663">
    <property type="entry name" value="L_rham_rotase"/>
    <property type="match status" value="1"/>
</dbReference>
<evidence type="ECO:0000256" key="6">
    <source>
        <dbReference type="NCBIfam" id="TIGR02625"/>
    </source>
</evidence>
<evidence type="ECO:0000256" key="3">
    <source>
        <dbReference type="ARBA" id="ARBA00023277"/>
    </source>
</evidence>
<dbReference type="GO" id="GO:0005737">
    <property type="term" value="C:cytoplasm"/>
    <property type="evidence" value="ECO:0007669"/>
    <property type="project" value="UniProtKB-SubCell"/>
</dbReference>
<dbReference type="Pfam" id="PF05336">
    <property type="entry name" value="rhaM"/>
    <property type="match status" value="1"/>
</dbReference>
<comment type="function">
    <text evidence="5">Involved in the anomeric conversion of L-rhamnose.</text>
</comment>
<dbReference type="InterPro" id="IPR008000">
    <property type="entry name" value="Rham/fucose_mutarotase"/>
</dbReference>
<dbReference type="GO" id="GO:0019301">
    <property type="term" value="P:rhamnose catabolic process"/>
    <property type="evidence" value="ECO:0007669"/>
    <property type="project" value="UniProtKB-UniRule"/>
</dbReference>
<reference evidence="8" key="1">
    <citation type="submission" date="2016-10" db="EMBL/GenBank/DDBJ databases">
        <authorList>
            <person name="Varghese N."/>
            <person name="Submissions S."/>
        </authorList>
    </citation>
    <scope>NUCLEOTIDE SEQUENCE [LARGE SCALE GENOMIC DNA]</scope>
    <source>
        <strain evidence="8">ATCC 700689</strain>
    </source>
</reference>
<dbReference type="SUPFAM" id="SSF54909">
    <property type="entry name" value="Dimeric alpha+beta barrel"/>
    <property type="match status" value="1"/>
</dbReference>
<dbReference type="AlphaFoldDB" id="A0A1G7RBM8"/>
<dbReference type="PANTHER" id="PTHR34389:SF2">
    <property type="entry name" value="L-RHAMNOSE MUTAROTASE"/>
    <property type="match status" value="1"/>
</dbReference>
<proteinExistence type="inferred from homology"/>
<dbReference type="InterPro" id="IPR013448">
    <property type="entry name" value="L-rhamnose_mutarotase"/>
</dbReference>
<dbReference type="EMBL" id="FNCO01000001">
    <property type="protein sequence ID" value="SDG07420.1"/>
    <property type="molecule type" value="Genomic_DNA"/>
</dbReference>
<dbReference type="InterPro" id="IPR011008">
    <property type="entry name" value="Dimeric_a/b-barrel"/>
</dbReference>
<keyword evidence="3 5" id="KW-0119">Carbohydrate metabolism</keyword>
<gene>
    <name evidence="5" type="primary">rhaM</name>
    <name evidence="7" type="ORF">SAMN05216605_10180</name>
</gene>
<comment type="subcellular location">
    <subcellularLocation>
        <location evidence="5">Cytoplasm</location>
    </subcellularLocation>
</comment>
<keyword evidence="4 5" id="KW-0684">Rhamnose metabolism</keyword>
<evidence type="ECO:0000256" key="5">
    <source>
        <dbReference type="HAMAP-Rule" id="MF_01663"/>
    </source>
</evidence>
<keyword evidence="8" id="KW-1185">Reference proteome</keyword>
<dbReference type="NCBIfam" id="TIGR02625">
    <property type="entry name" value="YiiL_rotase"/>
    <property type="match status" value="1"/>
</dbReference>
<sequence length="112" mass="12981">MAVRAFRMNLNPGQAEEYRKRHDEIWPDLVDALRDAGVSDYRIYLDPDTLALFAVLTHDDEHRLDQLPALDVMQRWWRHMQSIMASHPDASPVSVELLPMFTLQARPGVERG</sequence>
<feature type="active site" description="Proton donor" evidence="5">
    <location>
        <position position="22"/>
    </location>
</feature>